<organism evidence="3 4">
    <name type="scientific">Allacma fusca</name>
    <dbReference type="NCBI Taxonomy" id="39272"/>
    <lineage>
        <taxon>Eukaryota</taxon>
        <taxon>Metazoa</taxon>
        <taxon>Ecdysozoa</taxon>
        <taxon>Arthropoda</taxon>
        <taxon>Hexapoda</taxon>
        <taxon>Collembola</taxon>
        <taxon>Symphypleona</taxon>
        <taxon>Sminthuridae</taxon>
        <taxon>Allacma</taxon>
    </lineage>
</organism>
<name>A0A8J2PDT9_9HEXA</name>
<evidence type="ECO:0000313" key="4">
    <source>
        <dbReference type="Proteomes" id="UP000708208"/>
    </source>
</evidence>
<feature type="signal peptide" evidence="2">
    <location>
        <begin position="1"/>
        <end position="23"/>
    </location>
</feature>
<keyword evidence="4" id="KW-1185">Reference proteome</keyword>
<feature type="region of interest" description="Disordered" evidence="1">
    <location>
        <begin position="50"/>
        <end position="81"/>
    </location>
</feature>
<dbReference type="AlphaFoldDB" id="A0A8J2PDT9"/>
<reference evidence="3" key="1">
    <citation type="submission" date="2021-06" db="EMBL/GenBank/DDBJ databases">
        <authorList>
            <person name="Hodson N. C."/>
            <person name="Mongue J. A."/>
            <person name="Jaron S. K."/>
        </authorList>
    </citation>
    <scope>NUCLEOTIDE SEQUENCE</scope>
</reference>
<evidence type="ECO:0000256" key="1">
    <source>
        <dbReference type="SAM" id="MobiDB-lite"/>
    </source>
</evidence>
<dbReference type="EMBL" id="CAJVCH010249915">
    <property type="protein sequence ID" value="CAG7733491.1"/>
    <property type="molecule type" value="Genomic_DNA"/>
</dbReference>
<proteinExistence type="predicted"/>
<feature type="non-terminal residue" evidence="3">
    <location>
        <position position="116"/>
    </location>
</feature>
<evidence type="ECO:0000256" key="2">
    <source>
        <dbReference type="SAM" id="SignalP"/>
    </source>
</evidence>
<protein>
    <submittedName>
        <fullName evidence="3">Uncharacterized protein</fullName>
    </submittedName>
</protein>
<evidence type="ECO:0000313" key="3">
    <source>
        <dbReference type="EMBL" id="CAG7733491.1"/>
    </source>
</evidence>
<accession>A0A8J2PDT9</accession>
<keyword evidence="2" id="KW-0732">Signal</keyword>
<sequence>MPPFARVLAISLLSSVFILNAAAIPTNLTRNGEALEVTQDSLDGQAEETIISEPENPAVTKSEAKISSPDSKPQMEFKPSTLIGEIPEAPLRKKSHGRILQDRRLYLLPPGIIRKF</sequence>
<gene>
    <name evidence="3" type="ORF">AFUS01_LOCUS21934</name>
</gene>
<dbReference type="Proteomes" id="UP000708208">
    <property type="component" value="Unassembled WGS sequence"/>
</dbReference>
<comment type="caution">
    <text evidence="3">The sequence shown here is derived from an EMBL/GenBank/DDBJ whole genome shotgun (WGS) entry which is preliminary data.</text>
</comment>
<feature type="chain" id="PRO_5035179583" evidence="2">
    <location>
        <begin position="24"/>
        <end position="116"/>
    </location>
</feature>